<dbReference type="CDD" id="cd01144">
    <property type="entry name" value="BtuF"/>
    <property type="match status" value="1"/>
</dbReference>
<reference evidence="7 8" key="1">
    <citation type="submission" date="2016-06" db="EMBL/GenBank/DDBJ databases">
        <title>Complete genome sequences of Bordetella bronchialis and Bordetella flabilis.</title>
        <authorList>
            <person name="LiPuma J.J."/>
            <person name="Spilker T."/>
        </authorList>
    </citation>
    <scope>NUCLEOTIDE SEQUENCE [LARGE SCALE GENOMIC DNA]</scope>
    <source>
        <strain evidence="6 8">AU17976</strain>
        <strain evidence="5 7">AU3182</strain>
    </source>
</reference>
<evidence type="ECO:0000313" key="5">
    <source>
        <dbReference type="EMBL" id="ANN69880.1"/>
    </source>
</evidence>
<dbReference type="SUPFAM" id="SSF53807">
    <property type="entry name" value="Helical backbone' metal receptor"/>
    <property type="match status" value="1"/>
</dbReference>
<evidence type="ECO:0000259" key="4">
    <source>
        <dbReference type="PROSITE" id="PS50983"/>
    </source>
</evidence>
<keyword evidence="7" id="KW-1185">Reference proteome</keyword>
<dbReference type="EMBL" id="CP016171">
    <property type="protein sequence ID" value="ANN75029.1"/>
    <property type="molecule type" value="Genomic_DNA"/>
</dbReference>
<dbReference type="EMBL" id="CP016170">
    <property type="protein sequence ID" value="ANN69880.1"/>
    <property type="molecule type" value="Genomic_DNA"/>
</dbReference>
<feature type="signal peptide" evidence="3">
    <location>
        <begin position="1"/>
        <end position="22"/>
    </location>
</feature>
<dbReference type="Gene3D" id="3.40.50.1980">
    <property type="entry name" value="Nitrogenase molybdenum iron protein domain"/>
    <property type="match status" value="2"/>
</dbReference>
<dbReference type="InterPro" id="IPR002491">
    <property type="entry name" value="ABC_transptr_periplasmic_BD"/>
</dbReference>
<dbReference type="PANTHER" id="PTHR30535:SF34">
    <property type="entry name" value="MOLYBDATE-BINDING PROTEIN MOLA"/>
    <property type="match status" value="1"/>
</dbReference>
<feature type="compositionally biased region" description="Low complexity" evidence="2">
    <location>
        <begin position="19"/>
        <end position="38"/>
    </location>
</feature>
<dbReference type="NCBIfam" id="NF038402">
    <property type="entry name" value="TroA_like"/>
    <property type="match status" value="1"/>
</dbReference>
<evidence type="ECO:0000313" key="6">
    <source>
        <dbReference type="EMBL" id="ANN75029.1"/>
    </source>
</evidence>
<organism evidence="6 8">
    <name type="scientific">Bordetella bronchialis</name>
    <dbReference type="NCBI Taxonomy" id="463025"/>
    <lineage>
        <taxon>Bacteria</taxon>
        <taxon>Pseudomonadati</taxon>
        <taxon>Pseudomonadota</taxon>
        <taxon>Betaproteobacteria</taxon>
        <taxon>Burkholderiales</taxon>
        <taxon>Alcaligenaceae</taxon>
        <taxon>Bordetella</taxon>
    </lineage>
</organism>
<proteinExistence type="predicted"/>
<dbReference type="KEGG" id="bbro:BAU06_23390"/>
<dbReference type="Pfam" id="PF01497">
    <property type="entry name" value="Peripla_BP_2"/>
    <property type="match status" value="1"/>
</dbReference>
<evidence type="ECO:0000256" key="2">
    <source>
        <dbReference type="SAM" id="MobiDB-lite"/>
    </source>
</evidence>
<feature type="region of interest" description="Disordered" evidence="2">
    <location>
        <begin position="19"/>
        <end position="42"/>
    </location>
</feature>
<evidence type="ECO:0000256" key="1">
    <source>
        <dbReference type="ARBA" id="ARBA00022729"/>
    </source>
</evidence>
<name>A0A193FQF5_9BORD</name>
<evidence type="ECO:0000313" key="8">
    <source>
        <dbReference type="Proteomes" id="UP000092213"/>
    </source>
</evidence>
<feature type="domain" description="Fe/B12 periplasmic-binding" evidence="4">
    <location>
        <begin position="57"/>
        <end position="306"/>
    </location>
</feature>
<dbReference type="PROSITE" id="PS50983">
    <property type="entry name" value="FE_B12_PBP"/>
    <property type="match status" value="1"/>
</dbReference>
<sequence length="315" mass="31596">MHACMAIACAAMLAVTPRPAGAAPGDAGPGAATRAPGPISLQDDDSRTVTLAHPAMRAISLAPHATELIYAAGAGGRLVGVARGSDYPPAAGALPSVGDGLAPDPERVAALRPDLVIGWLPGGAAPLLPVLRALGVPLYYSDPRTLRDIPRAVEDMGTLFGTQAVAAPAAAALRARIDALAARYAGRRPVRVFVQAGREPLYTLNGTSIVSDALRLCGGVNVFADAPVTAPQVSAEAVLAARPDAVVAGSANPASLDATAAAWRALGLPAALAGHVVGIDADMLYRPGPRLIGATEKLCAALDAARQGAAAPPSR</sequence>
<feature type="chain" id="PRO_5008258252" evidence="3">
    <location>
        <begin position="23"/>
        <end position="315"/>
    </location>
</feature>
<accession>A0A193FQF5</accession>
<dbReference type="Proteomes" id="UP000091897">
    <property type="component" value="Chromosome"/>
</dbReference>
<evidence type="ECO:0000256" key="3">
    <source>
        <dbReference type="SAM" id="SignalP"/>
    </source>
</evidence>
<dbReference type="STRING" id="463025.BAU08_23950"/>
<dbReference type="InterPro" id="IPR050902">
    <property type="entry name" value="ABC_Transporter_SBP"/>
</dbReference>
<gene>
    <name evidence="5" type="ORF">BAU06_23390</name>
    <name evidence="6" type="ORF">BAU08_23950</name>
</gene>
<keyword evidence="1 3" id="KW-0732">Signal</keyword>
<dbReference type="AlphaFoldDB" id="A0A193FQF5"/>
<dbReference type="PANTHER" id="PTHR30535">
    <property type="entry name" value="VITAMIN B12-BINDING PROTEIN"/>
    <property type="match status" value="1"/>
</dbReference>
<protein>
    <submittedName>
        <fullName evidence="6">Cobalamin-binding protein</fullName>
    </submittedName>
</protein>
<dbReference type="Proteomes" id="UP000092213">
    <property type="component" value="Chromosome"/>
</dbReference>
<dbReference type="InterPro" id="IPR054828">
    <property type="entry name" value="Vit_B12_bind_prot"/>
</dbReference>
<evidence type="ECO:0000313" key="7">
    <source>
        <dbReference type="Proteomes" id="UP000091897"/>
    </source>
</evidence>